<dbReference type="EMBL" id="JACHHR010000005">
    <property type="protein sequence ID" value="MBB5213055.1"/>
    <property type="molecule type" value="Genomic_DNA"/>
</dbReference>
<evidence type="ECO:0000313" key="2">
    <source>
        <dbReference type="Proteomes" id="UP000563601"/>
    </source>
</evidence>
<reference evidence="1 2" key="1">
    <citation type="submission" date="2020-08" db="EMBL/GenBank/DDBJ databases">
        <title>Genomic Encyclopedia of Type Strains, Phase IV (KMG-IV): sequencing the most valuable type-strain genomes for metagenomic binning, comparative biology and taxonomic classification.</title>
        <authorList>
            <person name="Goeker M."/>
        </authorList>
    </citation>
    <scope>NUCLEOTIDE SEQUENCE [LARGE SCALE GENOMIC DNA]</scope>
    <source>
        <strain evidence="1 2">DSM 11525</strain>
    </source>
</reference>
<name>A0AA89T743_9GAMM</name>
<gene>
    <name evidence="1" type="ORF">HNQ53_003301</name>
</gene>
<accession>A0AA89T743</accession>
<sequence length="42" mass="4498">MIKDAQGNALTGATATAADLYGKSLRAFNLYCALPRRTPLEN</sequence>
<dbReference type="AlphaFoldDB" id="A0AA89T743"/>
<proteinExistence type="predicted"/>
<dbReference type="Proteomes" id="UP000563601">
    <property type="component" value="Unassembled WGS sequence"/>
</dbReference>
<evidence type="ECO:0000313" key="1">
    <source>
        <dbReference type="EMBL" id="MBB5213055.1"/>
    </source>
</evidence>
<protein>
    <submittedName>
        <fullName evidence="1">Uncharacterized protein</fullName>
    </submittedName>
</protein>
<comment type="caution">
    <text evidence="1">The sequence shown here is derived from an EMBL/GenBank/DDBJ whole genome shotgun (WGS) entry which is preliminary data.</text>
</comment>
<dbReference type="RefSeq" id="WP_260182303.1">
    <property type="nucleotide sequence ID" value="NZ_CP047491.1"/>
</dbReference>
<organism evidence="1 2">
    <name type="scientific">Microbulbifer hydrolyticus</name>
    <dbReference type="NCBI Taxonomy" id="48074"/>
    <lineage>
        <taxon>Bacteria</taxon>
        <taxon>Pseudomonadati</taxon>
        <taxon>Pseudomonadota</taxon>
        <taxon>Gammaproteobacteria</taxon>
        <taxon>Cellvibrionales</taxon>
        <taxon>Microbulbiferaceae</taxon>
        <taxon>Microbulbifer</taxon>
    </lineage>
</organism>